<evidence type="ECO:0000256" key="1">
    <source>
        <dbReference type="SAM" id="MobiDB-lite"/>
    </source>
</evidence>
<evidence type="ECO:0000313" key="3">
    <source>
        <dbReference type="Proteomes" id="UP000324748"/>
    </source>
</evidence>
<protein>
    <submittedName>
        <fullName evidence="2">Uncharacterized protein</fullName>
    </submittedName>
</protein>
<gene>
    <name evidence="2" type="ORF">PGT21_030645</name>
</gene>
<dbReference type="EMBL" id="VSWC01000054">
    <property type="protein sequence ID" value="KAA1100158.1"/>
    <property type="molecule type" value="Genomic_DNA"/>
</dbReference>
<comment type="caution">
    <text evidence="2">The sequence shown here is derived from an EMBL/GenBank/DDBJ whole genome shotgun (WGS) entry which is preliminary data.</text>
</comment>
<keyword evidence="3" id="KW-1185">Reference proteome</keyword>
<feature type="compositionally biased region" description="Polar residues" evidence="1">
    <location>
        <begin position="106"/>
        <end position="115"/>
    </location>
</feature>
<feature type="region of interest" description="Disordered" evidence="1">
    <location>
        <begin position="106"/>
        <end position="138"/>
    </location>
</feature>
<dbReference type="Proteomes" id="UP000324748">
    <property type="component" value="Unassembled WGS sequence"/>
</dbReference>
<accession>A0A5B0PI64</accession>
<reference evidence="2 3" key="1">
    <citation type="submission" date="2019-05" db="EMBL/GenBank/DDBJ databases">
        <title>Emergence of the Ug99 lineage of the wheat stem rust pathogen through somatic hybridization.</title>
        <authorList>
            <person name="Li F."/>
            <person name="Upadhyaya N.M."/>
            <person name="Sperschneider J."/>
            <person name="Matny O."/>
            <person name="Nguyen-Phuc H."/>
            <person name="Mago R."/>
            <person name="Raley C."/>
            <person name="Miller M.E."/>
            <person name="Silverstein K.A.T."/>
            <person name="Henningsen E."/>
            <person name="Hirsch C.D."/>
            <person name="Visser B."/>
            <person name="Pretorius Z.A."/>
            <person name="Steffenson B.J."/>
            <person name="Schwessinger B."/>
            <person name="Dodds P.N."/>
            <person name="Figueroa M."/>
        </authorList>
    </citation>
    <scope>NUCLEOTIDE SEQUENCE [LARGE SCALE GENOMIC DNA]</scope>
    <source>
        <strain evidence="2">21-0</strain>
    </source>
</reference>
<proteinExistence type="predicted"/>
<name>A0A5B0PI64_PUCGR</name>
<organism evidence="2 3">
    <name type="scientific">Puccinia graminis f. sp. tritici</name>
    <dbReference type="NCBI Taxonomy" id="56615"/>
    <lineage>
        <taxon>Eukaryota</taxon>
        <taxon>Fungi</taxon>
        <taxon>Dikarya</taxon>
        <taxon>Basidiomycota</taxon>
        <taxon>Pucciniomycotina</taxon>
        <taxon>Pucciniomycetes</taxon>
        <taxon>Pucciniales</taxon>
        <taxon>Pucciniaceae</taxon>
        <taxon>Puccinia</taxon>
    </lineage>
</organism>
<evidence type="ECO:0000313" key="2">
    <source>
        <dbReference type="EMBL" id="KAA1100158.1"/>
    </source>
</evidence>
<sequence>MFCSRKRGFLSSLGGERQATYVIKTPGDVLITLCLTNKITWGPTQTTVEGVTPLNTLQHTSPLFAQTTTALRHPSVTNHVRPTARPTTHTEPHIAAGMDLDQPTSLAIHSPTSLGPHTDQEPTGAHPHSLSPHQPTAITPHWPTTMATLQPTTAAPHNHRCGTTLWDE</sequence>
<dbReference type="AlphaFoldDB" id="A0A5B0PI64"/>